<organism evidence="2 3">
    <name type="scientific">Phtheirospermum japonicum</name>
    <dbReference type="NCBI Taxonomy" id="374723"/>
    <lineage>
        <taxon>Eukaryota</taxon>
        <taxon>Viridiplantae</taxon>
        <taxon>Streptophyta</taxon>
        <taxon>Embryophyta</taxon>
        <taxon>Tracheophyta</taxon>
        <taxon>Spermatophyta</taxon>
        <taxon>Magnoliopsida</taxon>
        <taxon>eudicotyledons</taxon>
        <taxon>Gunneridae</taxon>
        <taxon>Pentapetalae</taxon>
        <taxon>asterids</taxon>
        <taxon>lamiids</taxon>
        <taxon>Lamiales</taxon>
        <taxon>Orobanchaceae</taxon>
        <taxon>Orobanchaceae incertae sedis</taxon>
        <taxon>Phtheirospermum</taxon>
    </lineage>
</organism>
<sequence length="178" mass="21087">MEETQISTCELEPIESLIEYQERTVCSKQIKKEVMILKMYYRDKRDGFPASSLSEAVYRRVFRRGYVDFKIPKVPDFLMYSSKDDMIYSVEDDDNDDDEDDDYDNEDDEQQASEHDSNLMEKQLLLKFFEEGAMFATNLSDLMVSRIREALWAIHTHFPNLPKSIRFLETDISLSRFN</sequence>
<name>A0A830BXA4_9LAMI</name>
<feature type="compositionally biased region" description="Acidic residues" evidence="1">
    <location>
        <begin position="90"/>
        <end position="111"/>
    </location>
</feature>
<dbReference type="Proteomes" id="UP000653305">
    <property type="component" value="Unassembled WGS sequence"/>
</dbReference>
<dbReference type="EMBL" id="BMAC01000234">
    <property type="protein sequence ID" value="GFP91069.1"/>
    <property type="molecule type" value="Genomic_DNA"/>
</dbReference>
<evidence type="ECO:0000313" key="3">
    <source>
        <dbReference type="Proteomes" id="UP000653305"/>
    </source>
</evidence>
<keyword evidence="3" id="KW-1185">Reference proteome</keyword>
<protein>
    <submittedName>
        <fullName evidence="2">Uncharacterized protein</fullName>
    </submittedName>
</protein>
<comment type="caution">
    <text evidence="2">The sequence shown here is derived from an EMBL/GenBank/DDBJ whole genome shotgun (WGS) entry which is preliminary data.</text>
</comment>
<proteinExistence type="predicted"/>
<evidence type="ECO:0000313" key="2">
    <source>
        <dbReference type="EMBL" id="GFP91069.1"/>
    </source>
</evidence>
<reference evidence="2" key="1">
    <citation type="submission" date="2020-07" db="EMBL/GenBank/DDBJ databases">
        <title>Ethylene signaling mediates host invasion by parasitic plants.</title>
        <authorList>
            <person name="Yoshida S."/>
        </authorList>
    </citation>
    <scope>NUCLEOTIDE SEQUENCE</scope>
    <source>
        <strain evidence="2">Okayama</strain>
    </source>
</reference>
<dbReference type="AlphaFoldDB" id="A0A830BXA4"/>
<gene>
    <name evidence="2" type="ORF">PHJA_001250900</name>
</gene>
<accession>A0A830BXA4</accession>
<feature type="region of interest" description="Disordered" evidence="1">
    <location>
        <begin position="89"/>
        <end position="116"/>
    </location>
</feature>
<evidence type="ECO:0000256" key="1">
    <source>
        <dbReference type="SAM" id="MobiDB-lite"/>
    </source>
</evidence>